<comment type="caution">
    <text evidence="4">The sequence shown here is derived from an EMBL/GenBank/DDBJ whole genome shotgun (WGS) entry which is preliminary data.</text>
</comment>
<comment type="similarity">
    <text evidence="1">Belongs to the taxilin family.</text>
</comment>
<evidence type="ECO:0000256" key="3">
    <source>
        <dbReference type="SAM" id="MobiDB-lite"/>
    </source>
</evidence>
<feature type="compositionally biased region" description="Acidic residues" evidence="3">
    <location>
        <begin position="418"/>
        <end position="458"/>
    </location>
</feature>
<feature type="region of interest" description="Disordered" evidence="3">
    <location>
        <begin position="415"/>
        <end position="479"/>
    </location>
</feature>
<feature type="region of interest" description="Disordered" evidence="3">
    <location>
        <begin position="138"/>
        <end position="164"/>
    </location>
</feature>
<dbReference type="EMBL" id="SKBQ01000099">
    <property type="protein sequence ID" value="TPX06922.1"/>
    <property type="molecule type" value="Genomic_DNA"/>
</dbReference>
<dbReference type="RefSeq" id="XP_030988633.1">
    <property type="nucleotide sequence ID" value="XM_031133843.1"/>
</dbReference>
<dbReference type="AlphaFoldDB" id="A0A507AER1"/>
<feature type="compositionally biased region" description="Basic and acidic residues" evidence="3">
    <location>
        <begin position="148"/>
        <end position="164"/>
    </location>
</feature>
<feature type="coiled-coil region" evidence="2">
    <location>
        <begin position="337"/>
        <end position="399"/>
    </location>
</feature>
<dbReference type="Pfam" id="PF09728">
    <property type="entry name" value="Taxilin"/>
    <property type="match status" value="1"/>
</dbReference>
<dbReference type="OrthoDB" id="425555at2759"/>
<evidence type="ECO:0000256" key="2">
    <source>
        <dbReference type="SAM" id="Coils"/>
    </source>
</evidence>
<reference evidence="4 5" key="1">
    <citation type="submission" date="2019-06" db="EMBL/GenBank/DDBJ databases">
        <title>Draft genome sequence of the filamentous fungus Phialemoniopsis curvata isolated from diesel fuel.</title>
        <authorList>
            <person name="Varaljay V.A."/>
            <person name="Lyon W.J."/>
            <person name="Crouch A.L."/>
            <person name="Drake C.E."/>
            <person name="Hollomon J.M."/>
            <person name="Nadeau L.J."/>
            <person name="Nunn H.S."/>
            <person name="Stevenson B.S."/>
            <person name="Bojanowski C.L."/>
            <person name="Crookes-Goodson W.J."/>
        </authorList>
    </citation>
    <scope>NUCLEOTIDE SEQUENCE [LARGE SCALE GENOMIC DNA]</scope>
    <source>
        <strain evidence="4 5">D216</strain>
    </source>
</reference>
<proteinExistence type="inferred from homology"/>
<feature type="compositionally biased region" description="Polar residues" evidence="3">
    <location>
        <begin position="1"/>
        <end position="12"/>
    </location>
</feature>
<dbReference type="Proteomes" id="UP000319257">
    <property type="component" value="Unassembled WGS sequence"/>
</dbReference>
<dbReference type="InterPro" id="IPR026183">
    <property type="entry name" value="Taxilin_fam"/>
</dbReference>
<evidence type="ECO:0008006" key="6">
    <source>
        <dbReference type="Google" id="ProtNLM"/>
    </source>
</evidence>
<dbReference type="PANTHER" id="PTHR16127">
    <property type="entry name" value="TAXILIN"/>
    <property type="match status" value="1"/>
</dbReference>
<dbReference type="GO" id="GO:0019905">
    <property type="term" value="F:syntaxin binding"/>
    <property type="evidence" value="ECO:0007669"/>
    <property type="project" value="InterPro"/>
</dbReference>
<evidence type="ECO:0000313" key="5">
    <source>
        <dbReference type="Proteomes" id="UP000319257"/>
    </source>
</evidence>
<dbReference type="GeneID" id="41978593"/>
<accession>A0A507AER1</accession>
<protein>
    <recommendedName>
        <fullName evidence="6">Alpha-taxilin</fullName>
    </recommendedName>
</protein>
<keyword evidence="2" id="KW-0175">Coiled coil</keyword>
<sequence>MSTANAPVTPVTNGAVPALAGNHANHAHDASASASAHHASHAHDTRPAPAPPAAAVAKRNKQKKALDSNEASKLVAQRISQLELDAAGEKDQEAEIEREVKKANRELNHQTAKMDNLQKIDHLSKRCSDLLAEMKRHERESLKHKRRGDQLQKEKDQSRSELSKTVGLKEKLEKLCRELQKENNKLKNENKTLRDNQVRNQNSWDEKYATLLQKLDDCQEEKDNPRKQVVNMEVDELFRARFKSFIEQYELRELHFHSLMRTKELEVQHNLARFEREKKKADTEIARSRQLNEQVQTFSKTETELRNQLNVYVDKFKQVEDTLNNSNDLFLTFRKEMEDMSKKTKRLEKENDGLKRKHEAMNQNILRMAEERTKNLKEIDDHKKKEDKLKSIITQMQQQGRGIAQGMTGTVESVYADGEGEVEGEESEYDYEDEEDLSDQGVEDEGDYDDDLTEEEAQPEPHPQPFGPERPPAVTTNGH</sequence>
<dbReference type="STRING" id="1093900.A0A507AER1"/>
<name>A0A507AER1_9PEZI</name>
<feature type="compositionally biased region" description="Pro residues" evidence="3">
    <location>
        <begin position="460"/>
        <end position="471"/>
    </location>
</feature>
<feature type="region of interest" description="Disordered" evidence="3">
    <location>
        <begin position="1"/>
        <end position="71"/>
    </location>
</feature>
<evidence type="ECO:0000313" key="4">
    <source>
        <dbReference type="EMBL" id="TPX06922.1"/>
    </source>
</evidence>
<evidence type="ECO:0000256" key="1">
    <source>
        <dbReference type="ARBA" id="ARBA00009550"/>
    </source>
</evidence>
<gene>
    <name evidence="4" type="ORF">E0L32_011146</name>
</gene>
<organism evidence="4 5">
    <name type="scientific">Thyridium curvatum</name>
    <dbReference type="NCBI Taxonomy" id="1093900"/>
    <lineage>
        <taxon>Eukaryota</taxon>
        <taxon>Fungi</taxon>
        <taxon>Dikarya</taxon>
        <taxon>Ascomycota</taxon>
        <taxon>Pezizomycotina</taxon>
        <taxon>Sordariomycetes</taxon>
        <taxon>Sordariomycetidae</taxon>
        <taxon>Thyridiales</taxon>
        <taxon>Thyridiaceae</taxon>
        <taxon>Thyridium</taxon>
    </lineage>
</organism>
<dbReference type="InParanoid" id="A0A507AER1"/>
<keyword evidence="5" id="KW-1185">Reference proteome</keyword>
<dbReference type="PANTHER" id="PTHR16127:SF13">
    <property type="entry name" value="GH01188P"/>
    <property type="match status" value="1"/>
</dbReference>